<feature type="domain" description="EAL" evidence="1">
    <location>
        <begin position="1"/>
        <end position="131"/>
    </location>
</feature>
<gene>
    <name evidence="2" type="ORF">SAMN05216302_10057</name>
</gene>
<dbReference type="InterPro" id="IPR035919">
    <property type="entry name" value="EAL_sf"/>
</dbReference>
<protein>
    <submittedName>
        <fullName evidence="2">EAL domain-containing protein</fullName>
    </submittedName>
</protein>
<dbReference type="Proteomes" id="UP000199533">
    <property type="component" value="Unassembled WGS sequence"/>
</dbReference>
<dbReference type="PANTHER" id="PTHR33121:SF23">
    <property type="entry name" value="CYCLIC DI-GMP PHOSPHODIESTERASE PDEB"/>
    <property type="match status" value="1"/>
</dbReference>
<dbReference type="SUPFAM" id="SSF141868">
    <property type="entry name" value="EAL domain-like"/>
    <property type="match status" value="1"/>
</dbReference>
<accession>A0A1I3YYY6</accession>
<dbReference type="InterPro" id="IPR050706">
    <property type="entry name" value="Cyclic-di-GMP_PDE-like"/>
</dbReference>
<name>A0A1I3YYY6_9PROT</name>
<dbReference type="CDD" id="cd01948">
    <property type="entry name" value="EAL"/>
    <property type="match status" value="1"/>
</dbReference>
<dbReference type="PROSITE" id="PS50883">
    <property type="entry name" value="EAL"/>
    <property type="match status" value="1"/>
</dbReference>
<dbReference type="InterPro" id="IPR001633">
    <property type="entry name" value="EAL_dom"/>
</dbReference>
<dbReference type="PANTHER" id="PTHR33121">
    <property type="entry name" value="CYCLIC DI-GMP PHOSPHODIESTERASE PDEF"/>
    <property type="match status" value="1"/>
</dbReference>
<dbReference type="Pfam" id="PF00563">
    <property type="entry name" value="EAL"/>
    <property type="match status" value="1"/>
</dbReference>
<dbReference type="SMART" id="SM00052">
    <property type="entry name" value="EAL"/>
    <property type="match status" value="1"/>
</dbReference>
<dbReference type="GO" id="GO:0071111">
    <property type="term" value="F:cyclic-guanylate-specific phosphodiesterase activity"/>
    <property type="evidence" value="ECO:0007669"/>
    <property type="project" value="InterPro"/>
</dbReference>
<reference evidence="3" key="1">
    <citation type="submission" date="2016-10" db="EMBL/GenBank/DDBJ databases">
        <authorList>
            <person name="Varghese N."/>
            <person name="Submissions S."/>
        </authorList>
    </citation>
    <scope>NUCLEOTIDE SEQUENCE [LARGE SCALE GENOMIC DNA]</scope>
    <source>
        <strain evidence="3">Nm69</strain>
    </source>
</reference>
<sequence length="132" mass="15022">MFEITETAALENLPGARILMKEIKELGCGFVLDDFGVGFSSFYYLRELPVDAVKIDGSFIRNITENSDDRILVNALCNVASGFGKKITAEFVENEQIFLQLKKMKIDYVQGYYIGKPAPYNNYFQQSELPER</sequence>
<proteinExistence type="predicted"/>
<keyword evidence="3" id="KW-1185">Reference proteome</keyword>
<dbReference type="AlphaFoldDB" id="A0A1I3YYY6"/>
<dbReference type="Gene3D" id="3.20.20.450">
    <property type="entry name" value="EAL domain"/>
    <property type="match status" value="1"/>
</dbReference>
<organism evidence="2 3">
    <name type="scientific">Nitrosomonas aestuarii</name>
    <dbReference type="NCBI Taxonomy" id="52441"/>
    <lineage>
        <taxon>Bacteria</taxon>
        <taxon>Pseudomonadati</taxon>
        <taxon>Pseudomonadota</taxon>
        <taxon>Betaproteobacteria</taxon>
        <taxon>Nitrosomonadales</taxon>
        <taxon>Nitrosomonadaceae</taxon>
        <taxon>Nitrosomonas</taxon>
    </lineage>
</organism>
<evidence type="ECO:0000313" key="3">
    <source>
        <dbReference type="Proteomes" id="UP000199533"/>
    </source>
</evidence>
<evidence type="ECO:0000313" key="2">
    <source>
        <dbReference type="EMBL" id="SFK37035.1"/>
    </source>
</evidence>
<evidence type="ECO:0000259" key="1">
    <source>
        <dbReference type="PROSITE" id="PS50883"/>
    </source>
</evidence>
<dbReference type="STRING" id="52441.SAMN05216302_10057"/>
<dbReference type="EMBL" id="FOSP01000005">
    <property type="protein sequence ID" value="SFK37035.1"/>
    <property type="molecule type" value="Genomic_DNA"/>
</dbReference>